<dbReference type="EMBL" id="NIRI02000010">
    <property type="protein sequence ID" value="KAG5454139.1"/>
    <property type="molecule type" value="Genomic_DNA"/>
</dbReference>
<feature type="region of interest" description="Disordered" evidence="1">
    <location>
        <begin position="143"/>
        <end position="166"/>
    </location>
</feature>
<evidence type="ECO:0000313" key="3">
    <source>
        <dbReference type="EMBL" id="KAG5454139.1"/>
    </source>
</evidence>
<dbReference type="OrthoDB" id="6242962at2759"/>
<evidence type="ECO:0000313" key="4">
    <source>
        <dbReference type="Proteomes" id="UP000286415"/>
    </source>
</evidence>
<proteinExistence type="predicted"/>
<accession>A0A8T1MYP2</accession>
<evidence type="ECO:0000256" key="1">
    <source>
        <dbReference type="SAM" id="MobiDB-lite"/>
    </source>
</evidence>
<sequence length="166" mass="19238">MPKNCPLYAALLCVVAFLSTVQLRFGKPFTWETSKILKMAPGLLLIYLLIGTVSLQVHTFTPPKRASLSYFKRAEQPSPQPFLDSPLRDDLEKRASLSYFKRAIPPLKRASLSYFKRGHSAFDREEDFEEPYYVYNMGVLPESESEMEERRPVHQTQHHHPHLETD</sequence>
<comment type="caution">
    <text evidence="3">The sequence shown here is derived from an EMBL/GenBank/DDBJ whole genome shotgun (WGS) entry which is preliminary data.</text>
</comment>
<feature type="transmembrane region" description="Helical" evidence="2">
    <location>
        <begin position="36"/>
        <end position="55"/>
    </location>
</feature>
<name>A0A8T1MYP2_CLOSI</name>
<dbReference type="AlphaFoldDB" id="A0A8T1MYP2"/>
<evidence type="ECO:0000256" key="2">
    <source>
        <dbReference type="SAM" id="Phobius"/>
    </source>
</evidence>
<keyword evidence="2" id="KW-0472">Membrane</keyword>
<organism evidence="3 4">
    <name type="scientific">Clonorchis sinensis</name>
    <name type="common">Chinese liver fluke</name>
    <dbReference type="NCBI Taxonomy" id="79923"/>
    <lineage>
        <taxon>Eukaryota</taxon>
        <taxon>Metazoa</taxon>
        <taxon>Spiralia</taxon>
        <taxon>Lophotrochozoa</taxon>
        <taxon>Platyhelminthes</taxon>
        <taxon>Trematoda</taxon>
        <taxon>Digenea</taxon>
        <taxon>Opisthorchiida</taxon>
        <taxon>Opisthorchiata</taxon>
        <taxon>Opisthorchiidae</taxon>
        <taxon>Clonorchis</taxon>
    </lineage>
</organism>
<keyword evidence="4" id="KW-1185">Reference proteome</keyword>
<reference evidence="3 4" key="2">
    <citation type="journal article" date="2021" name="Genomics">
        <title>High-quality reference genome for Clonorchis sinensis.</title>
        <authorList>
            <person name="Young N.D."/>
            <person name="Stroehlein A.J."/>
            <person name="Kinkar L."/>
            <person name="Wang T."/>
            <person name="Sohn W.M."/>
            <person name="Chang B.C.H."/>
            <person name="Kaur P."/>
            <person name="Weisz D."/>
            <person name="Dudchenko O."/>
            <person name="Aiden E.L."/>
            <person name="Korhonen P.K."/>
            <person name="Gasser R.B."/>
        </authorList>
    </citation>
    <scope>NUCLEOTIDE SEQUENCE [LARGE SCALE GENOMIC DNA]</scope>
    <source>
        <strain evidence="3">Cs-k2</strain>
    </source>
</reference>
<keyword evidence="2" id="KW-0812">Transmembrane</keyword>
<protein>
    <submittedName>
        <fullName evidence="3">Uncharacterized protein</fullName>
    </submittedName>
</protein>
<keyword evidence="2" id="KW-1133">Transmembrane helix</keyword>
<feature type="compositionally biased region" description="Basic residues" evidence="1">
    <location>
        <begin position="156"/>
        <end position="166"/>
    </location>
</feature>
<dbReference type="Proteomes" id="UP000286415">
    <property type="component" value="Unassembled WGS sequence"/>
</dbReference>
<reference evidence="3 4" key="1">
    <citation type="journal article" date="2018" name="Biotechnol. Adv.">
        <title>Improved genomic resources and new bioinformatic workflow for the carcinogenic parasite Clonorchis sinensis: Biotechnological implications.</title>
        <authorList>
            <person name="Wang D."/>
            <person name="Korhonen P.K."/>
            <person name="Gasser R.B."/>
            <person name="Young N.D."/>
        </authorList>
    </citation>
    <scope>NUCLEOTIDE SEQUENCE [LARGE SCALE GENOMIC DNA]</scope>
    <source>
        <strain evidence="3">Cs-k2</strain>
    </source>
</reference>
<gene>
    <name evidence="3" type="ORF">CSKR_201923</name>
</gene>